<evidence type="ECO:0000313" key="3">
    <source>
        <dbReference type="Proteomes" id="UP000663829"/>
    </source>
</evidence>
<sequence length="258" mass="29910">LAIDCTYKITTNELPLVVFGTSDLHRHFRPIGVCLISTDESAETFKTLFRGIQVNYFEREWLLKLPFWYEGAAMLTPSTNNGLESKNGKIKQNYTMRQKMPISAFLQTAERMLNDWSLNNEKIPFATSITYNNDVDLKAFEWLQKIDKSQIAQLNPFTFIVPSNDPKINVSTWVQQLNSADWQSFDEFVRWSSSARLLNCSRFLLPWFCSCRYGLKEYSCIHAIGLMMMWGTMPVPQLIGKRRGRGRPKKIKLALQQD</sequence>
<evidence type="ECO:0008006" key="4">
    <source>
        <dbReference type="Google" id="ProtNLM"/>
    </source>
</evidence>
<comment type="caution">
    <text evidence="1">The sequence shown here is derived from an EMBL/GenBank/DDBJ whole genome shotgun (WGS) entry which is preliminary data.</text>
</comment>
<keyword evidence="3" id="KW-1185">Reference proteome</keyword>
<organism evidence="1 3">
    <name type="scientific">Didymodactylos carnosus</name>
    <dbReference type="NCBI Taxonomy" id="1234261"/>
    <lineage>
        <taxon>Eukaryota</taxon>
        <taxon>Metazoa</taxon>
        <taxon>Spiralia</taxon>
        <taxon>Gnathifera</taxon>
        <taxon>Rotifera</taxon>
        <taxon>Eurotatoria</taxon>
        <taxon>Bdelloidea</taxon>
        <taxon>Philodinida</taxon>
        <taxon>Philodinidae</taxon>
        <taxon>Didymodactylos</taxon>
    </lineage>
</organism>
<dbReference type="AlphaFoldDB" id="A0A816BE01"/>
<evidence type="ECO:0000313" key="2">
    <source>
        <dbReference type="EMBL" id="CAF4486619.1"/>
    </source>
</evidence>
<dbReference type="Proteomes" id="UP000681722">
    <property type="component" value="Unassembled WGS sequence"/>
</dbReference>
<proteinExistence type="predicted"/>
<dbReference type="Proteomes" id="UP000663829">
    <property type="component" value="Unassembled WGS sequence"/>
</dbReference>
<accession>A0A816BE01</accession>
<evidence type="ECO:0000313" key="1">
    <source>
        <dbReference type="EMBL" id="CAF1606470.1"/>
    </source>
</evidence>
<gene>
    <name evidence="1" type="ORF">GPM918_LOCUS42778</name>
    <name evidence="2" type="ORF">SRO942_LOCUS44107</name>
</gene>
<protein>
    <recommendedName>
        <fullName evidence="4">SWIM-type domain-containing protein</fullName>
    </recommendedName>
</protein>
<dbReference type="EMBL" id="CAJOBC010103553">
    <property type="protein sequence ID" value="CAF4486619.1"/>
    <property type="molecule type" value="Genomic_DNA"/>
</dbReference>
<dbReference type="EMBL" id="CAJNOQ010036957">
    <property type="protein sequence ID" value="CAF1606470.1"/>
    <property type="molecule type" value="Genomic_DNA"/>
</dbReference>
<reference evidence="1" key="1">
    <citation type="submission" date="2021-02" db="EMBL/GenBank/DDBJ databases">
        <authorList>
            <person name="Nowell W R."/>
        </authorList>
    </citation>
    <scope>NUCLEOTIDE SEQUENCE</scope>
</reference>
<feature type="non-terminal residue" evidence="1">
    <location>
        <position position="258"/>
    </location>
</feature>
<dbReference type="OrthoDB" id="119028at2759"/>
<name>A0A816BE01_9BILA</name>